<dbReference type="SUPFAM" id="SSF55874">
    <property type="entry name" value="ATPase domain of HSP90 chaperone/DNA topoisomerase II/histidine kinase"/>
    <property type="match status" value="1"/>
</dbReference>
<gene>
    <name evidence="3" type="ORF">SAMN05660236_2837</name>
</gene>
<dbReference type="InterPro" id="IPR003594">
    <property type="entry name" value="HATPase_dom"/>
</dbReference>
<dbReference type="Gene3D" id="3.30.565.10">
    <property type="entry name" value="Histidine kinase-like ATPase, C-terminal domain"/>
    <property type="match status" value="1"/>
</dbReference>
<reference evidence="3 4" key="1">
    <citation type="submission" date="2017-02" db="EMBL/GenBank/DDBJ databases">
        <authorList>
            <person name="Peterson S.W."/>
        </authorList>
    </citation>
    <scope>NUCLEOTIDE SEQUENCE [LARGE SCALE GENOMIC DNA]</scope>
    <source>
        <strain evidence="3 4">DSM 25262</strain>
    </source>
</reference>
<evidence type="ECO:0000313" key="3">
    <source>
        <dbReference type="EMBL" id="SKC72966.1"/>
    </source>
</evidence>
<dbReference type="InterPro" id="IPR050267">
    <property type="entry name" value="Anti-sigma-factor_SerPK"/>
</dbReference>
<evidence type="ECO:0000313" key="4">
    <source>
        <dbReference type="Proteomes" id="UP000190961"/>
    </source>
</evidence>
<dbReference type="Pfam" id="PF13581">
    <property type="entry name" value="HATPase_c_2"/>
    <property type="match status" value="1"/>
</dbReference>
<protein>
    <submittedName>
        <fullName evidence="3">Serine/threonine-protein kinase RsbW</fullName>
    </submittedName>
</protein>
<dbReference type="EMBL" id="FUZU01000002">
    <property type="protein sequence ID" value="SKC72966.1"/>
    <property type="molecule type" value="Genomic_DNA"/>
</dbReference>
<accession>A0A1T5LA90</accession>
<evidence type="ECO:0000259" key="2">
    <source>
        <dbReference type="Pfam" id="PF13581"/>
    </source>
</evidence>
<dbReference type="RefSeq" id="WP_079687410.1">
    <property type="nucleotide sequence ID" value="NZ_FUZU01000002.1"/>
</dbReference>
<keyword evidence="4" id="KW-1185">Reference proteome</keyword>
<dbReference type="PANTHER" id="PTHR35526">
    <property type="entry name" value="ANTI-SIGMA-F FACTOR RSBW-RELATED"/>
    <property type="match status" value="1"/>
</dbReference>
<dbReference type="GO" id="GO:0004674">
    <property type="term" value="F:protein serine/threonine kinase activity"/>
    <property type="evidence" value="ECO:0007669"/>
    <property type="project" value="UniProtKB-KW"/>
</dbReference>
<sequence length="139" mass="15915">MNYTYKVGCSIENLKGVRDFIRTSLKNHGVADLQISEIVLAIDEMCSNLMIHAHHCNPDDLFELHILVDKNNPVVFEIVDDGTVFDINQFHEPAIDNIVHQKRKGGLGIRLVKSIMDKVEYQNRSGRNVCRLIKSVHYQ</sequence>
<keyword evidence="3" id="KW-0808">Transferase</keyword>
<dbReference type="CDD" id="cd16936">
    <property type="entry name" value="HATPase_RsbW-like"/>
    <property type="match status" value="1"/>
</dbReference>
<evidence type="ECO:0000256" key="1">
    <source>
        <dbReference type="ARBA" id="ARBA00022527"/>
    </source>
</evidence>
<organism evidence="3 4">
    <name type="scientific">Ohtaekwangia koreensis</name>
    <dbReference type="NCBI Taxonomy" id="688867"/>
    <lineage>
        <taxon>Bacteria</taxon>
        <taxon>Pseudomonadati</taxon>
        <taxon>Bacteroidota</taxon>
        <taxon>Cytophagia</taxon>
        <taxon>Cytophagales</taxon>
        <taxon>Fulvivirgaceae</taxon>
        <taxon>Ohtaekwangia</taxon>
    </lineage>
</organism>
<dbReference type="AlphaFoldDB" id="A0A1T5LA90"/>
<dbReference type="Proteomes" id="UP000190961">
    <property type="component" value="Unassembled WGS sequence"/>
</dbReference>
<feature type="domain" description="Histidine kinase/HSP90-like ATPase" evidence="2">
    <location>
        <begin position="12"/>
        <end position="134"/>
    </location>
</feature>
<keyword evidence="3" id="KW-0418">Kinase</keyword>
<dbReference type="STRING" id="688867.SAMN05660236_2837"/>
<keyword evidence="1" id="KW-0723">Serine/threonine-protein kinase</keyword>
<name>A0A1T5LA90_9BACT</name>
<dbReference type="InterPro" id="IPR036890">
    <property type="entry name" value="HATPase_C_sf"/>
</dbReference>
<dbReference type="OrthoDB" id="9792240at2"/>
<proteinExistence type="predicted"/>